<evidence type="ECO:0000313" key="3">
    <source>
        <dbReference type="Proteomes" id="UP000799766"/>
    </source>
</evidence>
<reference evidence="2" key="1">
    <citation type="journal article" date="2020" name="Stud. Mycol.">
        <title>101 Dothideomycetes genomes: a test case for predicting lifestyles and emergence of pathogens.</title>
        <authorList>
            <person name="Haridas S."/>
            <person name="Albert R."/>
            <person name="Binder M."/>
            <person name="Bloem J."/>
            <person name="Labutti K."/>
            <person name="Salamov A."/>
            <person name="Andreopoulos B."/>
            <person name="Baker S."/>
            <person name="Barry K."/>
            <person name="Bills G."/>
            <person name="Bluhm B."/>
            <person name="Cannon C."/>
            <person name="Castanera R."/>
            <person name="Culley D."/>
            <person name="Daum C."/>
            <person name="Ezra D."/>
            <person name="Gonzalez J."/>
            <person name="Henrissat B."/>
            <person name="Kuo A."/>
            <person name="Liang C."/>
            <person name="Lipzen A."/>
            <person name="Lutzoni F."/>
            <person name="Magnuson J."/>
            <person name="Mondo S."/>
            <person name="Nolan M."/>
            <person name="Ohm R."/>
            <person name="Pangilinan J."/>
            <person name="Park H.-J."/>
            <person name="Ramirez L."/>
            <person name="Alfaro M."/>
            <person name="Sun H."/>
            <person name="Tritt A."/>
            <person name="Yoshinaga Y."/>
            <person name="Zwiers L.-H."/>
            <person name="Turgeon B."/>
            <person name="Goodwin S."/>
            <person name="Spatafora J."/>
            <person name="Crous P."/>
            <person name="Grigoriev I."/>
        </authorList>
    </citation>
    <scope>NUCLEOTIDE SEQUENCE</scope>
    <source>
        <strain evidence="2">ATCC 16933</strain>
    </source>
</reference>
<keyword evidence="3" id="KW-1185">Reference proteome</keyword>
<accession>A0A6A6NN04</accession>
<evidence type="ECO:0000256" key="1">
    <source>
        <dbReference type="SAM" id="MobiDB-lite"/>
    </source>
</evidence>
<name>A0A6A6NN04_9PEZI</name>
<organism evidence="2 3">
    <name type="scientific">Lineolata rhizophorae</name>
    <dbReference type="NCBI Taxonomy" id="578093"/>
    <lineage>
        <taxon>Eukaryota</taxon>
        <taxon>Fungi</taxon>
        <taxon>Dikarya</taxon>
        <taxon>Ascomycota</taxon>
        <taxon>Pezizomycotina</taxon>
        <taxon>Dothideomycetes</taxon>
        <taxon>Dothideomycetes incertae sedis</taxon>
        <taxon>Lineolatales</taxon>
        <taxon>Lineolataceae</taxon>
        <taxon>Lineolata</taxon>
    </lineage>
</organism>
<proteinExistence type="predicted"/>
<protein>
    <submittedName>
        <fullName evidence="2">Uncharacterized protein</fullName>
    </submittedName>
</protein>
<evidence type="ECO:0000313" key="2">
    <source>
        <dbReference type="EMBL" id="KAF2453038.1"/>
    </source>
</evidence>
<dbReference type="AlphaFoldDB" id="A0A6A6NN04"/>
<feature type="compositionally biased region" description="Basic and acidic residues" evidence="1">
    <location>
        <begin position="202"/>
        <end position="226"/>
    </location>
</feature>
<dbReference type="EMBL" id="MU001700">
    <property type="protein sequence ID" value="KAF2453038.1"/>
    <property type="molecule type" value="Genomic_DNA"/>
</dbReference>
<feature type="region of interest" description="Disordered" evidence="1">
    <location>
        <begin position="198"/>
        <end position="248"/>
    </location>
</feature>
<dbReference type="Proteomes" id="UP000799766">
    <property type="component" value="Unassembled WGS sequence"/>
</dbReference>
<sequence>MLDNQRLLRLVLDLGVRQLVEGGLLADLGPLPAPRSIHAAGAVSGRICGGGYVHVRSHGLEPSRVDLSARLPAHAPRSRARARCSRQGPWQVLRPPPCLSAQSKRPRVHLPPVPHAPLRVPDYAHDSLDIHLQGRDTVHRTLALGGVQPHIREGSWVHAGRVGHHPARAGEYAEAGERAHADDGESESEFVVDQCHVAQPLREVERHSDPPRGGGRGDRRCVEEHHARGRAHVGIPQHGRQLGQGLGL</sequence>
<gene>
    <name evidence="2" type="ORF">BDY21DRAFT_145586</name>
</gene>